<dbReference type="InterPro" id="IPR016135">
    <property type="entry name" value="UBQ-conjugating_enzyme/RWD"/>
</dbReference>
<evidence type="ECO:0000256" key="1">
    <source>
        <dbReference type="ARBA" id="ARBA00022786"/>
    </source>
</evidence>
<organism evidence="3 4">
    <name type="scientific">Chlorella vulgaris</name>
    <name type="common">Green alga</name>
    <dbReference type="NCBI Taxonomy" id="3077"/>
    <lineage>
        <taxon>Eukaryota</taxon>
        <taxon>Viridiplantae</taxon>
        <taxon>Chlorophyta</taxon>
        <taxon>core chlorophytes</taxon>
        <taxon>Trebouxiophyceae</taxon>
        <taxon>Chlorellales</taxon>
        <taxon>Chlorellaceae</taxon>
        <taxon>Chlorella clade</taxon>
        <taxon>Chlorella</taxon>
    </lineage>
</organism>
<dbReference type="SUPFAM" id="SSF54495">
    <property type="entry name" value="UBC-like"/>
    <property type="match status" value="1"/>
</dbReference>
<protein>
    <recommendedName>
        <fullName evidence="2">UBC core domain-containing protein</fullName>
    </recommendedName>
</protein>
<accession>A0A9D4TLH3</accession>
<feature type="domain" description="UBC core" evidence="2">
    <location>
        <begin position="10"/>
        <end position="141"/>
    </location>
</feature>
<dbReference type="OrthoDB" id="6508832at2759"/>
<dbReference type="Gene3D" id="3.10.110.10">
    <property type="entry name" value="Ubiquitin Conjugating Enzyme"/>
    <property type="match status" value="1"/>
</dbReference>
<dbReference type="Pfam" id="PF00179">
    <property type="entry name" value="UQ_con"/>
    <property type="match status" value="1"/>
</dbReference>
<dbReference type="FunFam" id="3.10.110.10:FF:000026">
    <property type="entry name" value="Ubiquitin-conjugating enzyme E2 variant"/>
    <property type="match status" value="1"/>
</dbReference>
<evidence type="ECO:0000259" key="2">
    <source>
        <dbReference type="PROSITE" id="PS50127"/>
    </source>
</evidence>
<dbReference type="CDD" id="cd23807">
    <property type="entry name" value="UEV_UBE2V"/>
    <property type="match status" value="1"/>
</dbReference>
<dbReference type="PANTHER" id="PTHR24067">
    <property type="entry name" value="UBIQUITIN-CONJUGATING ENZYME E2"/>
    <property type="match status" value="1"/>
</dbReference>
<dbReference type="PROSITE" id="PS50127">
    <property type="entry name" value="UBC_2"/>
    <property type="match status" value="1"/>
</dbReference>
<evidence type="ECO:0000313" key="3">
    <source>
        <dbReference type="EMBL" id="KAI3428768.1"/>
    </source>
</evidence>
<dbReference type="SMART" id="SM00212">
    <property type="entry name" value="UBCc"/>
    <property type="match status" value="1"/>
</dbReference>
<keyword evidence="1" id="KW-0833">Ubl conjugation pathway</keyword>
<dbReference type="Proteomes" id="UP001055712">
    <property type="component" value="Unassembled WGS sequence"/>
</dbReference>
<gene>
    <name evidence="3" type="ORF">D9Q98_007589</name>
</gene>
<dbReference type="InterPro" id="IPR050113">
    <property type="entry name" value="Ub_conjugating_enzyme"/>
</dbReference>
<reference evidence="3" key="1">
    <citation type="journal article" date="2019" name="Plant J.">
        <title>Chlorella vulgaris genome assembly and annotation reveals the molecular basis for metabolic acclimation to high light conditions.</title>
        <authorList>
            <person name="Cecchin M."/>
            <person name="Marcolungo L."/>
            <person name="Rossato M."/>
            <person name="Girolomoni L."/>
            <person name="Cosentino E."/>
            <person name="Cuine S."/>
            <person name="Li-Beisson Y."/>
            <person name="Delledonne M."/>
            <person name="Ballottari M."/>
        </authorList>
    </citation>
    <scope>NUCLEOTIDE SEQUENCE</scope>
    <source>
        <strain evidence="3">211/11P</strain>
    </source>
</reference>
<dbReference type="InterPro" id="IPR000608">
    <property type="entry name" value="UBC"/>
</dbReference>
<dbReference type="AlphaFoldDB" id="A0A9D4TLH3"/>
<proteinExistence type="predicted"/>
<comment type="caution">
    <text evidence="3">The sequence shown here is derived from an EMBL/GenBank/DDBJ whole genome shotgun (WGS) entry which is preliminary data.</text>
</comment>
<keyword evidence="4" id="KW-1185">Reference proteome</keyword>
<name>A0A9D4TLH3_CHLVU</name>
<dbReference type="EMBL" id="SIDB01000009">
    <property type="protein sequence ID" value="KAI3428768.1"/>
    <property type="molecule type" value="Genomic_DNA"/>
</dbReference>
<sequence length="141" mass="16008">MQGSGVVVVPRNFRLLEELEKGEKGIGDGTVSYGMDSDDLMMRNWTGTIIGPPNTVHDGRIYTLKIYCDEQYPNKPPQVRFQSRVQLSCVAPNGVVDARTFHILGRWNRTYTMETVLTELRREMAAPHNRKLPQPPEGSNY</sequence>
<evidence type="ECO:0000313" key="4">
    <source>
        <dbReference type="Proteomes" id="UP001055712"/>
    </source>
</evidence>
<reference evidence="3" key="2">
    <citation type="submission" date="2020-11" db="EMBL/GenBank/DDBJ databases">
        <authorList>
            <person name="Cecchin M."/>
            <person name="Marcolungo L."/>
            <person name="Rossato M."/>
            <person name="Girolomoni L."/>
            <person name="Cosentino E."/>
            <person name="Cuine S."/>
            <person name="Li-Beisson Y."/>
            <person name="Delledonne M."/>
            <person name="Ballottari M."/>
        </authorList>
    </citation>
    <scope>NUCLEOTIDE SEQUENCE</scope>
    <source>
        <strain evidence="3">211/11P</strain>
        <tissue evidence="3">Whole cell</tissue>
    </source>
</reference>